<dbReference type="SUPFAM" id="SSF47699">
    <property type="entry name" value="Bifunctional inhibitor/lipid-transfer protein/seed storage 2S albumin"/>
    <property type="match status" value="1"/>
</dbReference>
<dbReference type="AlphaFoldDB" id="A0A9D4Y7B8"/>
<feature type="domain" description="Bifunctional inhibitor/plant lipid transfer protein/seed storage helical" evidence="2">
    <location>
        <begin position="24"/>
        <end position="106"/>
    </location>
</feature>
<dbReference type="EMBL" id="JAMSHJ010000002">
    <property type="protein sequence ID" value="KAI5433645.1"/>
    <property type="molecule type" value="Genomic_DNA"/>
</dbReference>
<dbReference type="Gene3D" id="1.10.110.10">
    <property type="entry name" value="Plant lipid-transfer and hydrophobic proteins"/>
    <property type="match status" value="1"/>
</dbReference>
<dbReference type="PANTHER" id="PTHR33286:SF1">
    <property type="entry name" value="OS01G0800600 PROTEIN"/>
    <property type="match status" value="1"/>
</dbReference>
<feature type="signal peptide" evidence="1">
    <location>
        <begin position="1"/>
        <end position="24"/>
    </location>
</feature>
<dbReference type="OrthoDB" id="653734at2759"/>
<dbReference type="Gramene" id="Psat02G0078700-T1">
    <property type="protein sequence ID" value="KAI5433645.1"/>
    <property type="gene ID" value="KIW84_020787"/>
</dbReference>
<name>A0A9D4Y7B8_PEA</name>
<dbReference type="EMBL" id="JAMSHJ010000002">
    <property type="protein sequence ID" value="KAI5433646.1"/>
    <property type="molecule type" value="Genomic_DNA"/>
</dbReference>
<evidence type="ECO:0000313" key="3">
    <source>
        <dbReference type="EMBL" id="KAI5433645.1"/>
    </source>
</evidence>
<keyword evidence="1" id="KW-0732">Signal</keyword>
<evidence type="ECO:0000313" key="4">
    <source>
        <dbReference type="EMBL" id="KAI5433646.1"/>
    </source>
</evidence>
<evidence type="ECO:0000256" key="1">
    <source>
        <dbReference type="SAM" id="SignalP"/>
    </source>
</evidence>
<feature type="chain" id="PRO_5040097908" description="Bifunctional inhibitor/plant lipid transfer protein/seed storage helical domain-containing protein" evidence="1">
    <location>
        <begin position="25"/>
        <end position="119"/>
    </location>
</feature>
<protein>
    <recommendedName>
        <fullName evidence="2">Bifunctional inhibitor/plant lipid transfer protein/seed storage helical domain-containing protein</fullName>
    </recommendedName>
</protein>
<keyword evidence="6" id="KW-1185">Reference proteome</keyword>
<comment type="caution">
    <text evidence="5">The sequence shown here is derived from an EMBL/GenBank/DDBJ whole genome shotgun (WGS) entry which is preliminary data.</text>
</comment>
<dbReference type="Gramene" id="Psat02G0078800-T1">
    <property type="protein sequence ID" value="KAI5433646.1"/>
    <property type="gene ID" value="KIW84_020788"/>
</dbReference>
<evidence type="ECO:0000259" key="2">
    <source>
        <dbReference type="Pfam" id="PF14368"/>
    </source>
</evidence>
<dbReference type="InterPro" id="IPR036312">
    <property type="entry name" value="Bifun_inhib/LTP/seed_sf"/>
</dbReference>
<evidence type="ECO:0000313" key="6">
    <source>
        <dbReference type="Proteomes" id="UP001058974"/>
    </source>
</evidence>
<dbReference type="Gramene" id="Psat02G0078900-T1">
    <property type="protein sequence ID" value="KAI5433647.1"/>
    <property type="gene ID" value="KIW84_020789"/>
</dbReference>
<dbReference type="Pfam" id="PF14368">
    <property type="entry name" value="LTP_2"/>
    <property type="match status" value="1"/>
</dbReference>
<reference evidence="5 6" key="1">
    <citation type="journal article" date="2022" name="Nat. Genet.">
        <title>Improved pea reference genome and pan-genome highlight genomic features and evolutionary characteristics.</title>
        <authorList>
            <person name="Yang T."/>
            <person name="Liu R."/>
            <person name="Luo Y."/>
            <person name="Hu S."/>
            <person name="Wang D."/>
            <person name="Wang C."/>
            <person name="Pandey M.K."/>
            <person name="Ge S."/>
            <person name="Xu Q."/>
            <person name="Li N."/>
            <person name="Li G."/>
            <person name="Huang Y."/>
            <person name="Saxena R.K."/>
            <person name="Ji Y."/>
            <person name="Li M."/>
            <person name="Yan X."/>
            <person name="He Y."/>
            <person name="Liu Y."/>
            <person name="Wang X."/>
            <person name="Xiang C."/>
            <person name="Varshney R.K."/>
            <person name="Ding H."/>
            <person name="Gao S."/>
            <person name="Zong X."/>
        </authorList>
    </citation>
    <scope>NUCLEOTIDE SEQUENCE [LARGE SCALE GENOMIC DNA]</scope>
    <source>
        <strain evidence="5 6">cv. Zhongwan 6</strain>
    </source>
</reference>
<dbReference type="PANTHER" id="PTHR33286">
    <property type="entry name" value="BIFUNCTIONAL INHIBITOR/LIPID-TRANSFER PROTEIN/SEED STORAGE 2S ALBUMIN SUPERFAMILY PROTEIN"/>
    <property type="match status" value="1"/>
</dbReference>
<sequence>MATRISSFAIFMLTVSILVLGISGQLPNCGGNVFGILTSCRSFVEKDGPVNPPLASLTACCAALKGANMSCYCKFVTPDIENRISMEKALYIANTCQLTDVPKDKCGSYIVPHPPQFKA</sequence>
<dbReference type="InterPro" id="IPR044741">
    <property type="entry name" value="NsLTP-like"/>
</dbReference>
<dbReference type="InterPro" id="IPR016140">
    <property type="entry name" value="Bifunc_inhib/LTP/seed_store"/>
</dbReference>
<accession>A0A9D4Y7B8</accession>
<gene>
    <name evidence="3" type="ORF">KIW84_020787</name>
    <name evidence="4" type="ORF">KIW84_020788</name>
    <name evidence="5" type="ORF">KIW84_020789</name>
</gene>
<proteinExistence type="predicted"/>
<dbReference type="EMBL" id="JAMSHJ010000002">
    <property type="protein sequence ID" value="KAI5433647.1"/>
    <property type="molecule type" value="Genomic_DNA"/>
</dbReference>
<evidence type="ECO:0000313" key="5">
    <source>
        <dbReference type="EMBL" id="KAI5433647.1"/>
    </source>
</evidence>
<dbReference type="Proteomes" id="UP001058974">
    <property type="component" value="Chromosome 2"/>
</dbReference>
<dbReference type="CDD" id="cd04660">
    <property type="entry name" value="nsLTP_like"/>
    <property type="match status" value="1"/>
</dbReference>
<organism evidence="5 6">
    <name type="scientific">Pisum sativum</name>
    <name type="common">Garden pea</name>
    <name type="synonym">Lathyrus oleraceus</name>
    <dbReference type="NCBI Taxonomy" id="3888"/>
    <lineage>
        <taxon>Eukaryota</taxon>
        <taxon>Viridiplantae</taxon>
        <taxon>Streptophyta</taxon>
        <taxon>Embryophyta</taxon>
        <taxon>Tracheophyta</taxon>
        <taxon>Spermatophyta</taxon>
        <taxon>Magnoliopsida</taxon>
        <taxon>eudicotyledons</taxon>
        <taxon>Gunneridae</taxon>
        <taxon>Pentapetalae</taxon>
        <taxon>rosids</taxon>
        <taxon>fabids</taxon>
        <taxon>Fabales</taxon>
        <taxon>Fabaceae</taxon>
        <taxon>Papilionoideae</taxon>
        <taxon>50 kb inversion clade</taxon>
        <taxon>NPAAA clade</taxon>
        <taxon>Hologalegina</taxon>
        <taxon>IRL clade</taxon>
        <taxon>Fabeae</taxon>
        <taxon>Lathyrus</taxon>
    </lineage>
</organism>